<organism evidence="5 6">
    <name type="scientific">Lacticaseibacillus suilingensis</name>
    <dbReference type="NCBI Taxonomy" id="2799577"/>
    <lineage>
        <taxon>Bacteria</taxon>
        <taxon>Bacillati</taxon>
        <taxon>Bacillota</taxon>
        <taxon>Bacilli</taxon>
        <taxon>Lactobacillales</taxon>
        <taxon>Lactobacillaceae</taxon>
        <taxon>Lacticaseibacillus</taxon>
    </lineage>
</organism>
<evidence type="ECO:0000259" key="4">
    <source>
        <dbReference type="Pfam" id="PF02826"/>
    </source>
</evidence>
<comment type="caution">
    <text evidence="5">The sequence shown here is derived from an EMBL/GenBank/DDBJ whole genome shotgun (WGS) entry which is preliminary data.</text>
</comment>
<evidence type="ECO:0000256" key="1">
    <source>
        <dbReference type="ARBA" id="ARBA00023002"/>
    </source>
</evidence>
<keyword evidence="3" id="KW-0732">Signal</keyword>
<dbReference type="SUPFAM" id="SSF51735">
    <property type="entry name" value="NAD(P)-binding Rossmann-fold domains"/>
    <property type="match status" value="1"/>
</dbReference>
<protein>
    <submittedName>
        <fullName evidence="5">NAD(P)-dependent oxidoreductase</fullName>
    </submittedName>
</protein>
<dbReference type="InterPro" id="IPR036291">
    <property type="entry name" value="NAD(P)-bd_dom_sf"/>
</dbReference>
<dbReference type="InterPro" id="IPR006140">
    <property type="entry name" value="D-isomer_DH_NAD-bd"/>
</dbReference>
<dbReference type="Gene3D" id="3.40.50.720">
    <property type="entry name" value="NAD(P)-binding Rossmann-like Domain"/>
    <property type="match status" value="2"/>
</dbReference>
<feature type="domain" description="D-isomer specific 2-hydroxyacid dehydrogenase NAD-binding" evidence="4">
    <location>
        <begin position="99"/>
        <end position="270"/>
    </location>
</feature>
<dbReference type="Pfam" id="PF02826">
    <property type="entry name" value="2-Hacid_dh_C"/>
    <property type="match status" value="1"/>
</dbReference>
<dbReference type="SUPFAM" id="SSF52283">
    <property type="entry name" value="Formate/glycerate dehydrogenase catalytic domain-like"/>
    <property type="match status" value="1"/>
</dbReference>
<keyword evidence="6" id="KW-1185">Reference proteome</keyword>
<feature type="chain" id="PRO_5046282385" evidence="3">
    <location>
        <begin position="16"/>
        <end position="308"/>
    </location>
</feature>
<dbReference type="EMBL" id="JBHTOA010000046">
    <property type="protein sequence ID" value="MFD1399954.1"/>
    <property type="molecule type" value="Genomic_DNA"/>
</dbReference>
<gene>
    <name evidence="5" type="ORF">ACFQ41_11595</name>
</gene>
<reference evidence="6" key="1">
    <citation type="journal article" date="2019" name="Int. J. Syst. Evol. Microbiol.">
        <title>The Global Catalogue of Microorganisms (GCM) 10K type strain sequencing project: providing services to taxonomists for standard genome sequencing and annotation.</title>
        <authorList>
            <consortium name="The Broad Institute Genomics Platform"/>
            <consortium name="The Broad Institute Genome Sequencing Center for Infectious Disease"/>
            <person name="Wu L."/>
            <person name="Ma J."/>
        </authorList>
    </citation>
    <scope>NUCLEOTIDE SEQUENCE [LARGE SCALE GENOMIC DNA]</scope>
    <source>
        <strain evidence="6">CCM 9110</strain>
    </source>
</reference>
<keyword evidence="1" id="KW-0560">Oxidoreductase</keyword>
<feature type="signal peptide" evidence="3">
    <location>
        <begin position="1"/>
        <end position="15"/>
    </location>
</feature>
<proteinExistence type="predicted"/>
<dbReference type="Proteomes" id="UP001597199">
    <property type="component" value="Unassembled WGS sequence"/>
</dbReference>
<name>A0ABW4BID6_9LACO</name>
<evidence type="ECO:0000256" key="2">
    <source>
        <dbReference type="ARBA" id="ARBA00023027"/>
    </source>
</evidence>
<evidence type="ECO:0000256" key="3">
    <source>
        <dbReference type="SAM" id="SignalP"/>
    </source>
</evidence>
<dbReference type="PANTHER" id="PTHR43333">
    <property type="entry name" value="2-HACID_DH_C DOMAIN-CONTAINING PROTEIN"/>
    <property type="match status" value="1"/>
</dbReference>
<evidence type="ECO:0000313" key="6">
    <source>
        <dbReference type="Proteomes" id="UP001597199"/>
    </source>
</evidence>
<keyword evidence="2" id="KW-0520">NAD</keyword>
<evidence type="ECO:0000313" key="5">
    <source>
        <dbReference type="EMBL" id="MFD1399954.1"/>
    </source>
</evidence>
<sequence length="308" mass="32487">MKVLTLFALPAAAQAQLPANVTLISQADYTPDQASQIDVILGWNQIAQTILDGPNRLKFVQTVSAGVDYLPLAQLEVQGVVVANTSGIHAGPIASSTLAMILAFARGLFPVAHTWDNEQRRGQLWSLDGGKAVIFGTGHIGQAIAKQLTAQGMQVYGISRHGAPVRGFVEVGTDQTATAWAKDAQVLVNVMPLTASTTHFFNAAFFGQLEAAPLLVNVGRGESVDTAAMLAALHAGQLRGAALDVFETEPLPADSPLWQEQQVLITPHISGTVPHLRAAVADIFLPNLSAFAASGEIIKNQVDLTAGY</sequence>
<accession>A0ABW4BID6</accession>
<dbReference type="RefSeq" id="WP_204118907.1">
    <property type="nucleotide sequence ID" value="NZ_BOLV01000009.1"/>
</dbReference>
<dbReference type="PANTHER" id="PTHR43333:SF1">
    <property type="entry name" value="D-ISOMER SPECIFIC 2-HYDROXYACID DEHYDROGENASE NAD-BINDING DOMAIN-CONTAINING PROTEIN"/>
    <property type="match status" value="1"/>
</dbReference>